<keyword evidence="2" id="KW-0238">DNA-binding</keyword>
<feature type="domain" description="HTH gntR-type" evidence="4">
    <location>
        <begin position="8"/>
        <end position="74"/>
    </location>
</feature>
<proteinExistence type="predicted"/>
<dbReference type="SUPFAM" id="SSF46785">
    <property type="entry name" value="Winged helix' DNA-binding domain"/>
    <property type="match status" value="1"/>
</dbReference>
<dbReference type="GO" id="GO:0045892">
    <property type="term" value="P:negative regulation of DNA-templated transcription"/>
    <property type="evidence" value="ECO:0007669"/>
    <property type="project" value="TreeGrafter"/>
</dbReference>
<evidence type="ECO:0000313" key="6">
    <source>
        <dbReference type="EMBL" id="MBD1221159.1"/>
    </source>
</evidence>
<evidence type="ECO:0000256" key="2">
    <source>
        <dbReference type="ARBA" id="ARBA00023125"/>
    </source>
</evidence>
<dbReference type="EMBL" id="JACWEZ010000001">
    <property type="protein sequence ID" value="MBD1221159.1"/>
    <property type="molecule type" value="Genomic_DNA"/>
</dbReference>
<dbReference type="PANTHER" id="PTHR44846:SF1">
    <property type="entry name" value="MANNOSYL-D-GLYCERATE TRANSPORT_METABOLISM SYSTEM REPRESSOR MNGR-RELATED"/>
    <property type="match status" value="1"/>
</dbReference>
<evidence type="ECO:0000313" key="8">
    <source>
        <dbReference type="Proteomes" id="UP000621631"/>
    </source>
</evidence>
<dbReference type="SMART" id="SM00345">
    <property type="entry name" value="HTH_GNTR"/>
    <property type="match status" value="1"/>
</dbReference>
<dbReference type="GO" id="GO:0003677">
    <property type="term" value="F:DNA binding"/>
    <property type="evidence" value="ECO:0007669"/>
    <property type="project" value="UniProtKB-KW"/>
</dbReference>
<sequence>MIDSNNPIPLHVQISNALVKQIKAGMYKDKIPSERELIEAYTVSRTTVRQAIAKLVNDGILKKVHGKGTFINEGKPIQEWLSNLNSLTETIKNMGMAPSSKLLAAEQIDVKDHSIDILNMDLYMIERLRYADGEPLAIEKHYYPLSVGLKLSSYDLETETIFDLLENEMGITLAEAEQIISTEDADARVAGLLGIPKGASVLTVERIIADELGNPLEFYRGYYRPDKYVFRVKSKRNGLRS</sequence>
<dbReference type="InterPro" id="IPR036388">
    <property type="entry name" value="WH-like_DNA-bd_sf"/>
</dbReference>
<dbReference type="Gene3D" id="3.40.1410.10">
    <property type="entry name" value="Chorismate lyase-like"/>
    <property type="match status" value="1"/>
</dbReference>
<dbReference type="PRINTS" id="PR00035">
    <property type="entry name" value="HTHGNTR"/>
</dbReference>
<dbReference type="InterPro" id="IPR028978">
    <property type="entry name" value="Chorismate_lyase_/UTRA_dom_sf"/>
</dbReference>
<dbReference type="SUPFAM" id="SSF64288">
    <property type="entry name" value="Chorismate lyase-like"/>
    <property type="match status" value="1"/>
</dbReference>
<dbReference type="PROSITE" id="PS50949">
    <property type="entry name" value="HTH_GNTR"/>
    <property type="match status" value="1"/>
</dbReference>
<dbReference type="Pfam" id="PF07702">
    <property type="entry name" value="UTRA"/>
    <property type="match status" value="1"/>
</dbReference>
<dbReference type="Proteomes" id="UP000182945">
    <property type="component" value="Chromosome"/>
</dbReference>
<dbReference type="InterPro" id="IPR011663">
    <property type="entry name" value="UTRA"/>
</dbReference>
<name>A0AAC9J236_VIRHA</name>
<dbReference type="SMART" id="SM00866">
    <property type="entry name" value="UTRA"/>
    <property type="match status" value="1"/>
</dbReference>
<keyword evidence="3" id="KW-0804">Transcription</keyword>
<dbReference type="AlphaFoldDB" id="A0AAC9J236"/>
<dbReference type="Gene3D" id="1.10.10.10">
    <property type="entry name" value="Winged helix-like DNA-binding domain superfamily/Winged helix DNA-binding domain"/>
    <property type="match status" value="1"/>
</dbReference>
<dbReference type="InterPro" id="IPR050679">
    <property type="entry name" value="Bact_HTH_transcr_reg"/>
</dbReference>
<keyword evidence="8" id="KW-1185">Reference proteome</keyword>
<evidence type="ECO:0000313" key="5">
    <source>
        <dbReference type="EMBL" id="APC49485.1"/>
    </source>
</evidence>
<dbReference type="EMBL" id="CP017962">
    <property type="protein sequence ID" value="APC49485.1"/>
    <property type="molecule type" value="Genomic_DNA"/>
</dbReference>
<evidence type="ECO:0000256" key="3">
    <source>
        <dbReference type="ARBA" id="ARBA00023163"/>
    </source>
</evidence>
<accession>A0AAC9J236</accession>
<dbReference type="Pfam" id="PF00392">
    <property type="entry name" value="GntR"/>
    <property type="match status" value="1"/>
</dbReference>
<dbReference type="InterPro" id="IPR000524">
    <property type="entry name" value="Tscrpt_reg_HTH_GntR"/>
</dbReference>
<gene>
    <name evidence="5" type="ORF">BME96_15350</name>
    <name evidence="6" type="ORF">IC602_00865</name>
</gene>
<reference evidence="6 8" key="2">
    <citation type="submission" date="2020-09" db="EMBL/GenBank/DDBJ databases">
        <title>Draft Genome Sequences of Oil-Oxidizing Bacteria Halomonas titanicae, Marinobacter lutaoensis, and Virgibacillus halodenitrificans Isolated from Highly Saline Environments.</title>
        <authorList>
            <person name="Grouzdev D.S."/>
            <person name="Sokolova D.S."/>
            <person name="Semenova E.M."/>
            <person name="Borzenkov I.A."/>
            <person name="Bidzhieva S.K."/>
            <person name="Poltaraus A.B."/>
            <person name="Nazina T.N."/>
        </authorList>
    </citation>
    <scope>NUCLEOTIDE SEQUENCE [LARGE SCALE GENOMIC DNA]</scope>
    <source>
        <strain evidence="6 8">VKM B-3472D</strain>
    </source>
</reference>
<reference evidence="5 7" key="1">
    <citation type="submission" date="2016-11" db="EMBL/GenBank/DDBJ databases">
        <title>Complete genome sequencing of Virgibacillus halodenitrificans PDB-F2.</title>
        <authorList>
            <person name="Sun Z."/>
            <person name="Zhou Y."/>
            <person name="Li H."/>
        </authorList>
    </citation>
    <scope>NUCLEOTIDE SEQUENCE [LARGE SCALE GENOMIC DNA]</scope>
    <source>
        <strain evidence="5 7">PDB-F2</strain>
    </source>
</reference>
<evidence type="ECO:0000313" key="7">
    <source>
        <dbReference type="Proteomes" id="UP000182945"/>
    </source>
</evidence>
<dbReference type="GO" id="GO:0003700">
    <property type="term" value="F:DNA-binding transcription factor activity"/>
    <property type="evidence" value="ECO:0007669"/>
    <property type="project" value="InterPro"/>
</dbReference>
<evidence type="ECO:0000256" key="1">
    <source>
        <dbReference type="ARBA" id="ARBA00023015"/>
    </source>
</evidence>
<dbReference type="KEGG" id="vhl:BME96_15350"/>
<dbReference type="GeneID" id="71515787"/>
<dbReference type="InterPro" id="IPR036390">
    <property type="entry name" value="WH_DNA-bd_sf"/>
</dbReference>
<dbReference type="PANTHER" id="PTHR44846">
    <property type="entry name" value="MANNOSYL-D-GLYCERATE TRANSPORT/METABOLISM SYSTEM REPRESSOR MNGR-RELATED"/>
    <property type="match status" value="1"/>
</dbReference>
<dbReference type="RefSeq" id="WP_019375924.1">
    <property type="nucleotide sequence ID" value="NZ_CP017962.1"/>
</dbReference>
<dbReference type="Proteomes" id="UP000621631">
    <property type="component" value="Unassembled WGS sequence"/>
</dbReference>
<organism evidence="5 7">
    <name type="scientific">Virgibacillus halodenitrificans</name>
    <name type="common">Bacillus halodenitrificans</name>
    <dbReference type="NCBI Taxonomy" id="1482"/>
    <lineage>
        <taxon>Bacteria</taxon>
        <taxon>Bacillati</taxon>
        <taxon>Bacillota</taxon>
        <taxon>Bacilli</taxon>
        <taxon>Bacillales</taxon>
        <taxon>Bacillaceae</taxon>
        <taxon>Virgibacillus</taxon>
    </lineage>
</organism>
<evidence type="ECO:0000259" key="4">
    <source>
        <dbReference type="PROSITE" id="PS50949"/>
    </source>
</evidence>
<dbReference type="CDD" id="cd07377">
    <property type="entry name" value="WHTH_GntR"/>
    <property type="match status" value="1"/>
</dbReference>
<protein>
    <submittedName>
        <fullName evidence="5">GntR family transcriptional regulator</fullName>
    </submittedName>
</protein>
<keyword evidence="1" id="KW-0805">Transcription regulation</keyword>